<evidence type="ECO:0000256" key="2">
    <source>
        <dbReference type="SAM" id="Phobius"/>
    </source>
</evidence>
<dbReference type="AlphaFoldDB" id="I4ED37"/>
<protein>
    <submittedName>
        <fullName evidence="3">Uncharacterized protein</fullName>
    </submittedName>
</protein>
<keyword evidence="2" id="KW-0812">Transmembrane</keyword>
<dbReference type="RefSeq" id="WP_008474777.1">
    <property type="nucleotide sequence ID" value="NZ_CAGS01000041.1"/>
</dbReference>
<feature type="compositionally biased region" description="Basic residues" evidence="1">
    <location>
        <begin position="84"/>
        <end position="107"/>
    </location>
</feature>
<comment type="caution">
    <text evidence="3">The sequence shown here is derived from an EMBL/GenBank/DDBJ whole genome shotgun (WGS) entry which is preliminary data.</text>
</comment>
<gene>
    <name evidence="3" type="ORF">NITHO_1350006</name>
</gene>
<feature type="region of interest" description="Disordered" evidence="1">
    <location>
        <begin position="74"/>
        <end position="107"/>
    </location>
</feature>
<reference evidence="3 4" key="1">
    <citation type="journal article" date="2012" name="ISME J.">
        <title>Nitrification expanded: discovery, physiology and genomics of a nitrite-oxidizing bacterium from the phylum Chloroflexi.</title>
        <authorList>
            <person name="Sorokin D.Y."/>
            <person name="Lucker S."/>
            <person name="Vejmelkova D."/>
            <person name="Kostrikina N.A."/>
            <person name="Kleerebezem R."/>
            <person name="Rijpstra W.I."/>
            <person name="Damste J.S."/>
            <person name="Le Paslier D."/>
            <person name="Muyzer G."/>
            <person name="Wagner M."/>
            <person name="van Loosdrecht M.C."/>
            <person name="Daims H."/>
        </authorList>
    </citation>
    <scope>NUCLEOTIDE SEQUENCE [LARGE SCALE GENOMIC DNA]</scope>
    <source>
        <strain evidence="4">none</strain>
    </source>
</reference>
<organism evidence="3 4">
    <name type="scientific">Nitrolancea hollandica Lb</name>
    <dbReference type="NCBI Taxonomy" id="1129897"/>
    <lineage>
        <taxon>Bacteria</taxon>
        <taxon>Pseudomonadati</taxon>
        <taxon>Thermomicrobiota</taxon>
        <taxon>Thermomicrobia</taxon>
        <taxon>Sphaerobacterales</taxon>
        <taxon>Sphaerobacterineae</taxon>
        <taxon>Sphaerobacteraceae</taxon>
        <taxon>Nitrolancea</taxon>
    </lineage>
</organism>
<evidence type="ECO:0000313" key="3">
    <source>
        <dbReference type="EMBL" id="CCF82599.1"/>
    </source>
</evidence>
<evidence type="ECO:0000256" key="1">
    <source>
        <dbReference type="SAM" id="MobiDB-lite"/>
    </source>
</evidence>
<keyword evidence="2" id="KW-1133">Transmembrane helix</keyword>
<feature type="transmembrane region" description="Helical" evidence="2">
    <location>
        <begin position="48"/>
        <end position="69"/>
    </location>
</feature>
<feature type="transmembrane region" description="Helical" evidence="2">
    <location>
        <begin position="21"/>
        <end position="42"/>
    </location>
</feature>
<accession>I4ED37</accession>
<dbReference type="EMBL" id="CAGS01000041">
    <property type="protein sequence ID" value="CCF82599.1"/>
    <property type="molecule type" value="Genomic_DNA"/>
</dbReference>
<dbReference type="Proteomes" id="UP000004221">
    <property type="component" value="Unassembled WGS sequence"/>
</dbReference>
<evidence type="ECO:0000313" key="4">
    <source>
        <dbReference type="Proteomes" id="UP000004221"/>
    </source>
</evidence>
<name>I4ED37_9BACT</name>
<proteinExistence type="predicted"/>
<keyword evidence="2" id="KW-0472">Membrane</keyword>
<sequence length="107" mass="12305">MAEQRHRLRHHFQYWISRHRWASIILASVIYAVLVGFIPAWYQGKSPTQILLAMGSWGALGLLIFGLLFRPRVSAQSKGEPRSAAKRSQKPRGSKKSRRNSRGSRRH</sequence>
<keyword evidence="4" id="KW-1185">Reference proteome</keyword>